<reference evidence="2" key="1">
    <citation type="journal article" date="2023" name="Nat. Plants">
        <title>Single-cell RNA sequencing provides a high-resolution roadmap for understanding the multicellular compartmentation of specialized metabolism.</title>
        <authorList>
            <person name="Sun S."/>
            <person name="Shen X."/>
            <person name="Li Y."/>
            <person name="Li Y."/>
            <person name="Wang S."/>
            <person name="Li R."/>
            <person name="Zhang H."/>
            <person name="Shen G."/>
            <person name="Guo B."/>
            <person name="Wei J."/>
            <person name="Xu J."/>
            <person name="St-Pierre B."/>
            <person name="Chen S."/>
            <person name="Sun C."/>
        </authorList>
    </citation>
    <scope>NUCLEOTIDE SEQUENCE [LARGE SCALE GENOMIC DNA]</scope>
</reference>
<keyword evidence="2" id="KW-1185">Reference proteome</keyword>
<evidence type="ECO:0000313" key="1">
    <source>
        <dbReference type="EMBL" id="KAI5675918.1"/>
    </source>
</evidence>
<evidence type="ECO:0000313" key="2">
    <source>
        <dbReference type="Proteomes" id="UP001060085"/>
    </source>
</evidence>
<gene>
    <name evidence="1" type="ORF">M9H77_06868</name>
</gene>
<protein>
    <submittedName>
        <fullName evidence="1">Uncharacterized protein</fullName>
    </submittedName>
</protein>
<comment type="caution">
    <text evidence="1">The sequence shown here is derived from an EMBL/GenBank/DDBJ whole genome shotgun (WGS) entry which is preliminary data.</text>
</comment>
<accession>A0ACC0BTJ6</accession>
<dbReference type="EMBL" id="CM044702">
    <property type="protein sequence ID" value="KAI5675918.1"/>
    <property type="molecule type" value="Genomic_DNA"/>
</dbReference>
<proteinExistence type="predicted"/>
<dbReference type="Proteomes" id="UP001060085">
    <property type="component" value="Linkage Group LG02"/>
</dbReference>
<organism evidence="1 2">
    <name type="scientific">Catharanthus roseus</name>
    <name type="common">Madagascar periwinkle</name>
    <name type="synonym">Vinca rosea</name>
    <dbReference type="NCBI Taxonomy" id="4058"/>
    <lineage>
        <taxon>Eukaryota</taxon>
        <taxon>Viridiplantae</taxon>
        <taxon>Streptophyta</taxon>
        <taxon>Embryophyta</taxon>
        <taxon>Tracheophyta</taxon>
        <taxon>Spermatophyta</taxon>
        <taxon>Magnoliopsida</taxon>
        <taxon>eudicotyledons</taxon>
        <taxon>Gunneridae</taxon>
        <taxon>Pentapetalae</taxon>
        <taxon>asterids</taxon>
        <taxon>lamiids</taxon>
        <taxon>Gentianales</taxon>
        <taxon>Apocynaceae</taxon>
        <taxon>Rauvolfioideae</taxon>
        <taxon>Vinceae</taxon>
        <taxon>Catharanthinae</taxon>
        <taxon>Catharanthus</taxon>
    </lineage>
</organism>
<name>A0ACC0BTJ6_CATRO</name>
<sequence>MLCSLTPPQSNDGSAGKEDTDSTGGIGIGDATTGKLSATKVPRSPAAAGTSLSGSGVISESDVGSLGSSSIDVPSPIPGATGAISGPSTNSSSERSITGIGSLFGTISLREYDDDDDDDVVLLGSSTKVPSLYVHVREECAI</sequence>